<feature type="region of interest" description="Disordered" evidence="1">
    <location>
        <begin position="443"/>
        <end position="471"/>
    </location>
</feature>
<proteinExistence type="predicted"/>
<protein>
    <submittedName>
        <fullName evidence="3">Uncharacterized protein</fullName>
    </submittedName>
</protein>
<feature type="compositionally biased region" description="Basic residues" evidence="1">
    <location>
        <begin position="456"/>
        <end position="471"/>
    </location>
</feature>
<evidence type="ECO:0000256" key="1">
    <source>
        <dbReference type="SAM" id="MobiDB-lite"/>
    </source>
</evidence>
<evidence type="ECO:0000256" key="2">
    <source>
        <dbReference type="SAM" id="Phobius"/>
    </source>
</evidence>
<evidence type="ECO:0000313" key="3">
    <source>
        <dbReference type="EMBL" id="OSX80091.1"/>
    </source>
</evidence>
<feature type="transmembrane region" description="Helical" evidence="2">
    <location>
        <begin position="409"/>
        <end position="432"/>
    </location>
</feature>
<feature type="transmembrane region" description="Helical" evidence="2">
    <location>
        <begin position="322"/>
        <end position="339"/>
    </location>
</feature>
<dbReference type="EMBL" id="KV918780">
    <property type="protein sequence ID" value="OSX80091.1"/>
    <property type="molecule type" value="Genomic_DNA"/>
</dbReference>
<reference evidence="3 4" key="1">
    <citation type="submission" date="2017-03" db="EMBL/GenBank/DDBJ databases">
        <title>WGS assembly of Porphyra umbilicalis.</title>
        <authorList>
            <person name="Brawley S.H."/>
            <person name="Blouin N.A."/>
            <person name="Ficko-Blean E."/>
            <person name="Wheeler G.L."/>
            <person name="Lohr M."/>
            <person name="Goodson H.V."/>
            <person name="Jenkins J.W."/>
            <person name="Blaby-Haas C.E."/>
            <person name="Helliwell K.E."/>
            <person name="Chan C."/>
            <person name="Marriage T."/>
            <person name="Bhattacharya D."/>
            <person name="Klein A.S."/>
            <person name="Badis Y."/>
            <person name="Brodie J."/>
            <person name="Cao Y."/>
            <person name="Collen J."/>
            <person name="Dittami S.M."/>
            <person name="Gachon C.M."/>
            <person name="Green B.R."/>
            <person name="Karpowicz S."/>
            <person name="Kim J.W."/>
            <person name="Kudahl U."/>
            <person name="Lin S."/>
            <person name="Michel G."/>
            <person name="Mittag M."/>
            <person name="Olson B.J."/>
            <person name="Pangilinan J."/>
            <person name="Peng Y."/>
            <person name="Qiu H."/>
            <person name="Shu S."/>
            <person name="Singer J.T."/>
            <person name="Smith A.G."/>
            <person name="Sprecher B.N."/>
            <person name="Wagner V."/>
            <person name="Wang W."/>
            <person name="Wang Z.-Y."/>
            <person name="Yan J."/>
            <person name="Yarish C."/>
            <person name="Zoeuner-Riek S."/>
            <person name="Zhuang Y."/>
            <person name="Zou Y."/>
            <person name="Lindquist E.A."/>
            <person name="Grimwood J."/>
            <person name="Barry K."/>
            <person name="Rokhsar D.S."/>
            <person name="Schmutz J."/>
            <person name="Stiller J.W."/>
            <person name="Grossman A.R."/>
            <person name="Prochnik S.E."/>
        </authorList>
    </citation>
    <scope>NUCLEOTIDE SEQUENCE [LARGE SCALE GENOMIC DNA]</scope>
    <source>
        <strain evidence="3">4086291</strain>
    </source>
</reference>
<feature type="transmembrane region" description="Helical" evidence="2">
    <location>
        <begin position="272"/>
        <end position="294"/>
    </location>
</feature>
<keyword evidence="2" id="KW-0812">Transmembrane</keyword>
<sequence length="471" mass="49546">MPLGTIYRSPADNYLTSIYKDVFNDVGLSRHPCLQDGGPVCGIAPSHPAISGIVHFSFETPHTNMRGSSVQTQLACQCMSSDCTNIATVAIRRPPSGRAFSIDGDNGSCTYQQVVPTSEGGAAAAAAAVGGPPTLHSCASALMHIDAVRGEPVGPFPQEQFVYNVTRFGRNSWSANGYRNGFEKEPSPPPLLPNASTVAVTEPSLAAATAALPRFTPVTTADGPHAEVCGALGSTLGLAAAFHASAQDAAATGSDYDSFLDEPPVLLSDTDIAMTVCGAILGVVAVLSLFRATWSMQKLRWMPKLLTKYIPRGRRDELNHDLAVAQAAVICFGLVLFGLETSALHVALVSEIAAARWRGAFVHLDLTLVSRGPTDVLAFSNLDSSGILFIATSLIGVAQYQSTRQTITFVLVVVLDVIVLAAVAVQVVHWVVSARRVDAAVAASPNDSQGGGGTTARRRGGSRRGRGRRRR</sequence>
<keyword evidence="4" id="KW-1185">Reference proteome</keyword>
<name>A0A1X6PGV2_PORUM</name>
<keyword evidence="2" id="KW-1133">Transmembrane helix</keyword>
<gene>
    <name evidence="3" type="ORF">BU14_0058s0002</name>
</gene>
<accession>A0A1X6PGV2</accession>
<keyword evidence="2" id="KW-0472">Membrane</keyword>
<organism evidence="3 4">
    <name type="scientific">Porphyra umbilicalis</name>
    <name type="common">Purple laver</name>
    <name type="synonym">Red alga</name>
    <dbReference type="NCBI Taxonomy" id="2786"/>
    <lineage>
        <taxon>Eukaryota</taxon>
        <taxon>Rhodophyta</taxon>
        <taxon>Bangiophyceae</taxon>
        <taxon>Bangiales</taxon>
        <taxon>Bangiaceae</taxon>
        <taxon>Porphyra</taxon>
    </lineage>
</organism>
<dbReference type="AlphaFoldDB" id="A0A1X6PGV2"/>
<dbReference type="EMBL" id="KV918780">
    <property type="protein sequence ID" value="OSX80090.1"/>
    <property type="molecule type" value="Genomic_DNA"/>
</dbReference>
<dbReference type="Proteomes" id="UP000218209">
    <property type="component" value="Unassembled WGS sequence"/>
</dbReference>
<feature type="transmembrane region" description="Helical" evidence="2">
    <location>
        <begin position="376"/>
        <end position="397"/>
    </location>
</feature>
<evidence type="ECO:0000313" key="4">
    <source>
        <dbReference type="Proteomes" id="UP000218209"/>
    </source>
</evidence>